<keyword evidence="3" id="KW-1185">Reference proteome</keyword>
<dbReference type="InterPro" id="IPR001466">
    <property type="entry name" value="Beta-lactam-related"/>
</dbReference>
<feature type="domain" description="Beta-lactamase-related" evidence="1">
    <location>
        <begin position="37"/>
        <end position="295"/>
    </location>
</feature>
<dbReference type="GO" id="GO:0016787">
    <property type="term" value="F:hydrolase activity"/>
    <property type="evidence" value="ECO:0007669"/>
    <property type="project" value="UniProtKB-KW"/>
</dbReference>
<keyword evidence="2" id="KW-0378">Hydrolase</keyword>
<dbReference type="SUPFAM" id="SSF56601">
    <property type="entry name" value="beta-lactamase/transpeptidase-like"/>
    <property type="match status" value="1"/>
</dbReference>
<evidence type="ECO:0000259" key="1">
    <source>
        <dbReference type="Pfam" id="PF00144"/>
    </source>
</evidence>
<evidence type="ECO:0000313" key="3">
    <source>
        <dbReference type="Proteomes" id="UP001637996"/>
    </source>
</evidence>
<comment type="caution">
    <text evidence="2">The sequence shown here is derived from an EMBL/GenBank/DDBJ whole genome shotgun (WGS) entry which is preliminary data.</text>
</comment>
<dbReference type="RefSeq" id="WP_410030618.1">
    <property type="nucleotide sequence ID" value="NZ_JBGMEI010000001.1"/>
</dbReference>
<dbReference type="Gene3D" id="3.40.710.10">
    <property type="entry name" value="DD-peptidase/beta-lactamase superfamily"/>
    <property type="match status" value="1"/>
</dbReference>
<evidence type="ECO:0000313" key="2">
    <source>
        <dbReference type="EMBL" id="MFO3664857.1"/>
    </source>
</evidence>
<proteinExistence type="predicted"/>
<reference evidence="2 3" key="1">
    <citation type="journal article" date="2025" name="Anaerobe">
        <title>Description of Anaerococcus kampingiae sp. nov., Anaerococcus groningensis sp. nov., Anaerococcus martiniensis sp. nov., and Anaerococcus cruorum sp. nov., isolated from human clinical specimens.</title>
        <authorList>
            <person name="Boiten K.E."/>
            <person name="Meijer J."/>
            <person name="van Wezel E.M."/>
            <person name="Veloo A.C.M."/>
        </authorList>
    </citation>
    <scope>NUCLEOTIDE SEQUENCE [LARGE SCALE GENOMIC DNA]</scope>
    <source>
        <strain evidence="2 3">ENR0831</strain>
    </source>
</reference>
<dbReference type="InterPro" id="IPR012338">
    <property type="entry name" value="Beta-lactam/transpept-like"/>
</dbReference>
<dbReference type="Pfam" id="PF00144">
    <property type="entry name" value="Beta-lactamase"/>
    <property type="match status" value="1"/>
</dbReference>
<dbReference type="PANTHER" id="PTHR43283:SF7">
    <property type="entry name" value="BETA-LACTAMASE-RELATED DOMAIN-CONTAINING PROTEIN"/>
    <property type="match status" value="1"/>
</dbReference>
<name>A0ABW9M611_9FIRM</name>
<protein>
    <submittedName>
        <fullName evidence="2">Serine hydrolase domain-containing protein</fullName>
        <ecNumber evidence="2">3.-.-.-</ecNumber>
    </submittedName>
</protein>
<dbReference type="EMBL" id="JBGMEI010000001">
    <property type="protein sequence ID" value="MFO3664857.1"/>
    <property type="molecule type" value="Genomic_DNA"/>
</dbReference>
<gene>
    <name evidence="2" type="ORF">ACCQ41_01100</name>
</gene>
<dbReference type="EC" id="3.-.-.-" evidence="2"/>
<dbReference type="InterPro" id="IPR050789">
    <property type="entry name" value="Diverse_Enzym_Activities"/>
</dbReference>
<sequence>MMQELMNFTNQIIKENKSMDSLIIYKNGSGYIVNEKSDEKINIRSISKTILALTCGIIIDEDINFDEESKIFSILYDKIDITNKNNEKYLKEIKIKHLLTHTVGYRDVLLMSRNINKYDKDNLLNYLINYPIHYKPGTNFLYSNASYYLLSATLEEYLGYELFDYINKRLFKPLEIKNARADKYGKYLAGATKFDLSAEDLLKIGKLILNKGVYNGKRIVSESWIDKMIVPYFKNESEDKNKSLSEDFYGYSLWSSKSGEVFASGTGGQLIVIFQKLGTIIVTTNNGSENKAYRIKNDVAMILDMLNRRYYGL</sequence>
<dbReference type="Proteomes" id="UP001637996">
    <property type="component" value="Unassembled WGS sequence"/>
</dbReference>
<dbReference type="PANTHER" id="PTHR43283">
    <property type="entry name" value="BETA-LACTAMASE-RELATED"/>
    <property type="match status" value="1"/>
</dbReference>
<accession>A0ABW9M611</accession>
<organism evidence="2 3">
    <name type="scientific">Anaerococcus martiniensis</name>
    <dbReference type="NCBI Taxonomy" id="3115615"/>
    <lineage>
        <taxon>Bacteria</taxon>
        <taxon>Bacillati</taxon>
        <taxon>Bacillota</taxon>
        <taxon>Tissierellia</taxon>
        <taxon>Tissierellales</taxon>
        <taxon>Peptoniphilaceae</taxon>
        <taxon>Anaerococcus</taxon>
    </lineage>
</organism>